<dbReference type="GO" id="GO:0031979">
    <property type="term" value="C:plasma membrane-derived thylakoid lumen"/>
    <property type="evidence" value="ECO:0007669"/>
    <property type="project" value="UniProtKB-SubCell"/>
</dbReference>
<dbReference type="PANTHER" id="PTHR34688:SF2">
    <property type="entry name" value="CYTOCHROME C6, CHLOROPLASTIC"/>
    <property type="match status" value="1"/>
</dbReference>
<organism evidence="11 12">
    <name type="scientific">Calothrix parasitica NIES-267</name>
    <dbReference type="NCBI Taxonomy" id="1973488"/>
    <lineage>
        <taxon>Bacteria</taxon>
        <taxon>Bacillati</taxon>
        <taxon>Cyanobacteriota</taxon>
        <taxon>Cyanophyceae</taxon>
        <taxon>Nostocales</taxon>
        <taxon>Calotrichaceae</taxon>
        <taxon>Calothrix</taxon>
    </lineage>
</organism>
<dbReference type="GO" id="GO:0020037">
    <property type="term" value="F:heme binding"/>
    <property type="evidence" value="ECO:0007669"/>
    <property type="project" value="InterPro"/>
</dbReference>
<keyword evidence="4 9" id="KW-0349">Heme</keyword>
<dbReference type="InterPro" id="IPR023655">
    <property type="entry name" value="Cyt_C6"/>
</dbReference>
<keyword evidence="8" id="KW-0793">Thylakoid</keyword>
<evidence type="ECO:0000256" key="2">
    <source>
        <dbReference type="ARBA" id="ARBA00009650"/>
    </source>
</evidence>
<dbReference type="SUPFAM" id="SSF46626">
    <property type="entry name" value="Cytochrome c"/>
    <property type="match status" value="1"/>
</dbReference>
<dbReference type="InterPro" id="IPR009056">
    <property type="entry name" value="Cyt_c-like_dom"/>
</dbReference>
<dbReference type="Gene3D" id="1.10.760.10">
    <property type="entry name" value="Cytochrome c-like domain"/>
    <property type="match status" value="1"/>
</dbReference>
<evidence type="ECO:0000313" key="11">
    <source>
        <dbReference type="EMBL" id="BAY83558.1"/>
    </source>
</evidence>
<dbReference type="PANTHER" id="PTHR34688">
    <property type="entry name" value="CYTOCHROME C6, CHLOROPLASTIC"/>
    <property type="match status" value="1"/>
</dbReference>
<dbReference type="EMBL" id="AP018227">
    <property type="protein sequence ID" value="BAY83558.1"/>
    <property type="molecule type" value="Genomic_DNA"/>
</dbReference>
<evidence type="ECO:0000256" key="6">
    <source>
        <dbReference type="ARBA" id="ARBA00022982"/>
    </source>
</evidence>
<dbReference type="Pfam" id="PF13442">
    <property type="entry name" value="Cytochrome_CBB3"/>
    <property type="match status" value="1"/>
</dbReference>
<keyword evidence="6" id="KW-0249">Electron transport</keyword>
<feature type="domain" description="Cytochrome c" evidence="10">
    <location>
        <begin position="28"/>
        <end position="108"/>
    </location>
</feature>
<dbReference type="PROSITE" id="PS51007">
    <property type="entry name" value="CYTC"/>
    <property type="match status" value="1"/>
</dbReference>
<evidence type="ECO:0000313" key="12">
    <source>
        <dbReference type="Proteomes" id="UP000218418"/>
    </source>
</evidence>
<reference evidence="11 12" key="1">
    <citation type="submission" date="2017-06" db="EMBL/GenBank/DDBJ databases">
        <title>Genome sequencing of cyanobaciteial culture collection at National Institute for Environmental Studies (NIES).</title>
        <authorList>
            <person name="Hirose Y."/>
            <person name="Shimura Y."/>
            <person name="Fujisawa T."/>
            <person name="Nakamura Y."/>
            <person name="Kawachi M."/>
        </authorList>
    </citation>
    <scope>NUCLEOTIDE SEQUENCE [LARGE SCALE GENOMIC DNA]</scope>
    <source>
        <strain evidence="11 12">NIES-267</strain>
    </source>
</reference>
<dbReference type="GO" id="GO:0009055">
    <property type="term" value="F:electron transfer activity"/>
    <property type="evidence" value="ECO:0007669"/>
    <property type="project" value="InterPro"/>
</dbReference>
<evidence type="ECO:0000256" key="9">
    <source>
        <dbReference type="PROSITE-ProRule" id="PRU00433"/>
    </source>
</evidence>
<dbReference type="OrthoDB" id="5570429at2"/>
<evidence type="ECO:0000256" key="7">
    <source>
        <dbReference type="ARBA" id="ARBA00023004"/>
    </source>
</evidence>
<keyword evidence="7 9" id="KW-0408">Iron</keyword>
<dbReference type="GO" id="GO:0005506">
    <property type="term" value="F:iron ion binding"/>
    <property type="evidence" value="ECO:0007669"/>
    <property type="project" value="InterPro"/>
</dbReference>
<evidence type="ECO:0000256" key="4">
    <source>
        <dbReference type="ARBA" id="ARBA00022617"/>
    </source>
</evidence>
<accession>A0A1Z4LR28</accession>
<evidence type="ECO:0000256" key="8">
    <source>
        <dbReference type="ARBA" id="ARBA00023078"/>
    </source>
</evidence>
<dbReference type="AlphaFoldDB" id="A0A1Z4LR28"/>
<protein>
    <submittedName>
        <fullName evidence="11">Cytochrome c class I</fullName>
    </submittedName>
</protein>
<evidence type="ECO:0000259" key="10">
    <source>
        <dbReference type="PROSITE" id="PS51007"/>
    </source>
</evidence>
<gene>
    <name evidence="11" type="ORF">NIES267_30470</name>
</gene>
<dbReference type="PRINTS" id="PR00605">
    <property type="entry name" value="CYTCHROMECIC"/>
</dbReference>
<keyword evidence="3" id="KW-0813">Transport</keyword>
<dbReference type="InterPro" id="IPR036909">
    <property type="entry name" value="Cyt_c-like_dom_sf"/>
</dbReference>
<keyword evidence="5 9" id="KW-0479">Metal-binding</keyword>
<dbReference type="NCBIfam" id="NF045930">
    <property type="entry name" value="Cytc6PetJCyano"/>
    <property type="match status" value="1"/>
</dbReference>
<evidence type="ECO:0000256" key="1">
    <source>
        <dbReference type="ARBA" id="ARBA00004518"/>
    </source>
</evidence>
<keyword evidence="12" id="KW-1185">Reference proteome</keyword>
<name>A0A1Z4LR28_9CYAN</name>
<dbReference type="Proteomes" id="UP000218418">
    <property type="component" value="Chromosome"/>
</dbReference>
<comment type="similarity">
    <text evidence="2">Belongs to the cytochrome c family. PetJ subfamily.</text>
</comment>
<comment type="subcellular location">
    <subcellularLocation>
        <location evidence="1">Cellular thylakoid lumen</location>
    </subcellularLocation>
</comment>
<evidence type="ECO:0000256" key="3">
    <source>
        <dbReference type="ARBA" id="ARBA00022448"/>
    </source>
</evidence>
<proteinExistence type="inferred from homology"/>
<dbReference type="InterPro" id="IPR008168">
    <property type="entry name" value="Cyt_C_IC"/>
</dbReference>
<evidence type="ECO:0000256" key="5">
    <source>
        <dbReference type="ARBA" id="ARBA00022723"/>
    </source>
</evidence>
<sequence length="115" mass="12944">MKSLIKIILFTLLLLIVYLQQPVFADTVDGVNGAKIFSANCAGCHINGGNIIRRGKNLKMKALKKYKMDSVEAISNIVTYGKNNMSAYKDRLSESEIQSVSTYVLEQAENNWRKR</sequence>